<dbReference type="Pfam" id="PF13393">
    <property type="entry name" value="tRNA-synt_His"/>
    <property type="match status" value="1"/>
</dbReference>
<evidence type="ECO:0000256" key="7">
    <source>
        <dbReference type="ARBA" id="ARBA00022490"/>
    </source>
</evidence>
<gene>
    <name evidence="9" type="primary">hisZ</name>
    <name evidence="11" type="ordered locus">GLX_24990</name>
</gene>
<sequence>MIGSPHMTDDPPFNPALLPAGFVDRLPPEAEAEAAGVETLMRVFAAHGYDRVTPPLLEFEETLLSGSGAAVADQTFRLMDPDTRRMMALRPDMTPQIARIAATRLPDVPRPLRLAYAGPCVLMAANRGDGDRQISQAGVELIGPDRPEADAEIIAIAAECLATLRVQGVSFDLTMPALTTALLDAGGFDGHVRGTLMRALDRKDAAAVARHGGALADVLIRLLHAAGPAHGALAELAAVDLPPQARALSVRLAATVAAIEARVPGIRLTVDPVEFRGWQYHTGVCVSVYAAGQREELGRGGRYLSNDDEPACGLTLRPDIILRAAPPLPSRTRVFVPWGTATEVGAALRAAGYATVSALGHDGDARAQAALLSCPLVVVGGKPVPVDEA</sequence>
<protein>
    <recommendedName>
        <fullName evidence="6 9">ATP phosphoribosyltransferase regulatory subunit</fullName>
    </recommendedName>
</protein>
<keyword evidence="9" id="KW-0028">Amino-acid biosynthesis</keyword>
<keyword evidence="9" id="KW-0368">Histidine biosynthesis</keyword>
<evidence type="ECO:0000256" key="1">
    <source>
        <dbReference type="ARBA" id="ARBA00004496"/>
    </source>
</evidence>
<evidence type="ECO:0000256" key="9">
    <source>
        <dbReference type="HAMAP-Rule" id="MF_00125"/>
    </source>
</evidence>
<dbReference type="InterPro" id="IPR004516">
    <property type="entry name" value="HisRS/HisZ"/>
</dbReference>
<dbReference type="GO" id="GO:0000105">
    <property type="term" value="P:L-histidine biosynthetic process"/>
    <property type="evidence" value="ECO:0007669"/>
    <property type="project" value="UniProtKB-UniRule"/>
</dbReference>
<evidence type="ECO:0000256" key="6">
    <source>
        <dbReference type="ARBA" id="ARBA00020397"/>
    </source>
</evidence>
<dbReference type="InterPro" id="IPR045864">
    <property type="entry name" value="aa-tRNA-synth_II/BPL/LPL"/>
</dbReference>
<comment type="subunit">
    <text evidence="4 9">Heteromultimer composed of HisG and HisZ subunits.</text>
</comment>
<dbReference type="HAMAP" id="MF_00125">
    <property type="entry name" value="HisZ"/>
    <property type="match status" value="1"/>
</dbReference>
<reference evidence="12" key="1">
    <citation type="journal article" date="2011" name="J. Bacteriol.">
        <title>Complete genome sequence of NBRC 3288, a unique cellulose-nonproducing strain of Gluconacetobacter xylinus isolated from vinegar.</title>
        <authorList>
            <person name="Ogino H."/>
            <person name="Azuma Y."/>
            <person name="Hosoyama A."/>
            <person name="Nakazawa H."/>
            <person name="Matsutani M."/>
            <person name="Hasegawa A."/>
            <person name="Otsuyama K."/>
            <person name="Matsushita K."/>
            <person name="Fujita N."/>
            <person name="Shirai M."/>
        </authorList>
    </citation>
    <scope>NUCLEOTIDE SEQUENCE [LARGE SCALE GENOMIC DNA]</scope>
    <source>
        <strain evidence="12">NBRC 3288 / BCRC 11682 / LMG 1693</strain>
    </source>
</reference>
<dbReference type="EMBL" id="AP012159">
    <property type="protein sequence ID" value="BAK84911.1"/>
    <property type="molecule type" value="Genomic_DNA"/>
</dbReference>
<dbReference type="SUPFAM" id="SSF55681">
    <property type="entry name" value="Class II aaRS and biotin synthetases"/>
    <property type="match status" value="1"/>
</dbReference>
<dbReference type="Proteomes" id="UP000009044">
    <property type="component" value="Chromosome"/>
</dbReference>
<comment type="subcellular location">
    <subcellularLocation>
        <location evidence="1 9">Cytoplasm</location>
    </subcellularLocation>
</comment>
<dbReference type="eggNOG" id="COG3705">
    <property type="taxonomic scope" value="Bacteria"/>
</dbReference>
<dbReference type="STRING" id="634177.GLX_24990"/>
<organism evidence="11 12">
    <name type="scientific">Komagataeibacter medellinensis (strain NBRC 3288 / BCRC 11682 / LMG 1693 / Kondo 51)</name>
    <name type="common">Gluconacetobacter medellinensis</name>
    <dbReference type="NCBI Taxonomy" id="634177"/>
    <lineage>
        <taxon>Bacteria</taxon>
        <taxon>Pseudomonadati</taxon>
        <taxon>Pseudomonadota</taxon>
        <taxon>Alphaproteobacteria</taxon>
        <taxon>Acetobacterales</taxon>
        <taxon>Acetobacteraceae</taxon>
        <taxon>Komagataeibacter</taxon>
    </lineage>
</organism>
<dbReference type="GO" id="GO:0005737">
    <property type="term" value="C:cytoplasm"/>
    <property type="evidence" value="ECO:0007669"/>
    <property type="project" value="UniProtKB-SubCell"/>
</dbReference>
<dbReference type="PATRIC" id="fig|634177.7.peg.2790"/>
<feature type="domain" description="Aminoacyl-transfer RNA synthetases class-II family profile" evidence="10">
    <location>
        <begin position="40"/>
        <end position="385"/>
    </location>
</feature>
<dbReference type="HOGENOM" id="CLU_025113_0_1_5"/>
<name>G2I1X5_KOMMN</name>
<evidence type="ECO:0000313" key="11">
    <source>
        <dbReference type="EMBL" id="BAK84911.1"/>
    </source>
</evidence>
<comment type="miscellaneous">
    <text evidence="9">This function is generally fulfilled by the C-terminal part of HisG, which is missing in some bacteria such as this one.</text>
</comment>
<dbReference type="UniPathway" id="UPA00031">
    <property type="reaction ID" value="UER00006"/>
</dbReference>
<evidence type="ECO:0000256" key="5">
    <source>
        <dbReference type="ARBA" id="ARBA00011738"/>
    </source>
</evidence>
<dbReference type="InterPro" id="IPR004517">
    <property type="entry name" value="HisZ"/>
</dbReference>
<comment type="function">
    <text evidence="8 9">Required for the first step of histidine biosynthesis. May allow the feedback regulation of ATP phosphoribosyltransferase activity by histidine.</text>
</comment>
<keyword evidence="11" id="KW-0436">Ligase</keyword>
<evidence type="ECO:0000256" key="3">
    <source>
        <dbReference type="ARBA" id="ARBA00005539"/>
    </source>
</evidence>
<evidence type="ECO:0000259" key="10">
    <source>
        <dbReference type="PROSITE" id="PS50862"/>
    </source>
</evidence>
<accession>G2I1X5</accession>
<comment type="subunit">
    <text evidence="5">Homodimer.</text>
</comment>
<dbReference type="PANTHER" id="PTHR43707">
    <property type="entry name" value="HISTIDYL-TRNA SYNTHETASE"/>
    <property type="match status" value="1"/>
</dbReference>
<dbReference type="GO" id="GO:0004821">
    <property type="term" value="F:histidine-tRNA ligase activity"/>
    <property type="evidence" value="ECO:0007669"/>
    <property type="project" value="TreeGrafter"/>
</dbReference>
<dbReference type="InterPro" id="IPR006195">
    <property type="entry name" value="aa-tRNA-synth_II"/>
</dbReference>
<comment type="pathway">
    <text evidence="2 9">Amino-acid biosynthesis; L-histidine biosynthesis; L-histidine from 5-phospho-alpha-D-ribose 1-diphosphate: step 1/9.</text>
</comment>
<evidence type="ECO:0000256" key="8">
    <source>
        <dbReference type="ARBA" id="ARBA00025246"/>
    </source>
</evidence>
<evidence type="ECO:0000256" key="4">
    <source>
        <dbReference type="ARBA" id="ARBA00011496"/>
    </source>
</evidence>
<dbReference type="PROSITE" id="PS50862">
    <property type="entry name" value="AA_TRNA_LIGASE_II"/>
    <property type="match status" value="1"/>
</dbReference>
<evidence type="ECO:0000313" key="12">
    <source>
        <dbReference type="Proteomes" id="UP000009044"/>
    </source>
</evidence>
<dbReference type="AlphaFoldDB" id="G2I1X5"/>
<evidence type="ECO:0000256" key="2">
    <source>
        <dbReference type="ARBA" id="ARBA00004667"/>
    </source>
</evidence>
<dbReference type="Gene3D" id="3.30.930.10">
    <property type="entry name" value="Bira Bifunctional Protein, Domain 2"/>
    <property type="match status" value="1"/>
</dbReference>
<dbReference type="GO" id="GO:0006427">
    <property type="term" value="P:histidyl-tRNA aminoacylation"/>
    <property type="evidence" value="ECO:0007669"/>
    <property type="project" value="TreeGrafter"/>
</dbReference>
<proteinExistence type="inferred from homology"/>
<keyword evidence="7 9" id="KW-0963">Cytoplasm</keyword>
<dbReference type="PANTHER" id="PTHR43707:SF1">
    <property type="entry name" value="HISTIDINE--TRNA LIGASE, MITOCHONDRIAL-RELATED"/>
    <property type="match status" value="1"/>
</dbReference>
<keyword evidence="11" id="KW-0030">Aminoacyl-tRNA synthetase</keyword>
<comment type="similarity">
    <text evidence="3 9">Belongs to the class-II aminoacyl-tRNA synthetase family. HisZ subfamily.</text>
</comment>
<dbReference type="InterPro" id="IPR041715">
    <property type="entry name" value="HisRS-like_core"/>
</dbReference>
<dbReference type="KEGG" id="gxy:GLX_24990"/>